<dbReference type="SUPFAM" id="SSF49265">
    <property type="entry name" value="Fibronectin type III"/>
    <property type="match status" value="1"/>
</dbReference>
<comment type="caution">
    <text evidence="4">The sequence shown here is derived from an EMBL/GenBank/DDBJ whole genome shotgun (WGS) entry which is preliminary data.</text>
</comment>
<keyword evidence="5" id="KW-1185">Reference proteome</keyword>
<evidence type="ECO:0000256" key="2">
    <source>
        <dbReference type="SAM" id="Phobius"/>
    </source>
</evidence>
<keyword evidence="2" id="KW-0812">Transmembrane</keyword>
<accession>A0ABT9MPM8</accession>
<feature type="compositionally biased region" description="Low complexity" evidence="1">
    <location>
        <begin position="35"/>
        <end position="45"/>
    </location>
</feature>
<keyword evidence="2" id="KW-0472">Membrane</keyword>
<proteinExistence type="predicted"/>
<feature type="signal peptide" evidence="3">
    <location>
        <begin position="1"/>
        <end position="20"/>
    </location>
</feature>
<dbReference type="InterPro" id="IPR036116">
    <property type="entry name" value="FN3_sf"/>
</dbReference>
<gene>
    <name evidence="4" type="ORF">J2S43_001899</name>
</gene>
<feature type="transmembrane region" description="Helical" evidence="2">
    <location>
        <begin position="246"/>
        <end position="265"/>
    </location>
</feature>
<dbReference type="Proteomes" id="UP001240984">
    <property type="component" value="Unassembled WGS sequence"/>
</dbReference>
<dbReference type="EMBL" id="JAUSRA010000001">
    <property type="protein sequence ID" value="MDP9793387.1"/>
    <property type="molecule type" value="Genomic_DNA"/>
</dbReference>
<sequence>MMLRTALTTGLATLLLGTTAPPPTTTTEPSPAPAAAPESAAAPDPPVDVVAVAGVSSIRASWQNPPVDTGVANYVAFAEPGGGNCGTLDWRTFGCVLGVRAGVSYRVGVRSNGTSVPAYAPARVTAGAPRAPYRVPAKAVDLMVERHGGRIEVGGDGFLPHSSVVVAGYRRGGAGPVALMGPVALTGPVADADGRLAAVARPPDGVVTLLARGVDPAGETRTLTAALPKGSGGGGGLPITGGRATVLFVLGLALVLLGALALAATGKRDRRRRTLP</sequence>
<feature type="region of interest" description="Disordered" evidence="1">
    <location>
        <begin position="15"/>
        <end position="45"/>
    </location>
</feature>
<name>A0ABT9MPM8_9ACTN</name>
<feature type="compositionally biased region" description="Pro residues" evidence="1">
    <location>
        <begin position="20"/>
        <end position="34"/>
    </location>
</feature>
<feature type="chain" id="PRO_5047493167" description="Fibronectin type-III domain-containing protein" evidence="3">
    <location>
        <begin position="21"/>
        <end position="276"/>
    </location>
</feature>
<evidence type="ECO:0008006" key="6">
    <source>
        <dbReference type="Google" id="ProtNLM"/>
    </source>
</evidence>
<evidence type="ECO:0000256" key="1">
    <source>
        <dbReference type="SAM" id="MobiDB-lite"/>
    </source>
</evidence>
<evidence type="ECO:0000313" key="4">
    <source>
        <dbReference type="EMBL" id="MDP9793387.1"/>
    </source>
</evidence>
<organism evidence="4 5">
    <name type="scientific">Catenuloplanes nepalensis</name>
    <dbReference type="NCBI Taxonomy" id="587533"/>
    <lineage>
        <taxon>Bacteria</taxon>
        <taxon>Bacillati</taxon>
        <taxon>Actinomycetota</taxon>
        <taxon>Actinomycetes</taxon>
        <taxon>Micromonosporales</taxon>
        <taxon>Micromonosporaceae</taxon>
        <taxon>Catenuloplanes</taxon>
    </lineage>
</organism>
<dbReference type="RefSeq" id="WP_306828422.1">
    <property type="nucleotide sequence ID" value="NZ_JAUSRA010000001.1"/>
</dbReference>
<evidence type="ECO:0000313" key="5">
    <source>
        <dbReference type="Proteomes" id="UP001240984"/>
    </source>
</evidence>
<evidence type="ECO:0000256" key="3">
    <source>
        <dbReference type="SAM" id="SignalP"/>
    </source>
</evidence>
<protein>
    <recommendedName>
        <fullName evidence="6">Fibronectin type-III domain-containing protein</fullName>
    </recommendedName>
</protein>
<keyword evidence="3" id="KW-0732">Signal</keyword>
<keyword evidence="2" id="KW-1133">Transmembrane helix</keyword>
<reference evidence="4 5" key="1">
    <citation type="submission" date="2023-07" db="EMBL/GenBank/DDBJ databases">
        <title>Sequencing the genomes of 1000 actinobacteria strains.</title>
        <authorList>
            <person name="Klenk H.-P."/>
        </authorList>
    </citation>
    <scope>NUCLEOTIDE SEQUENCE [LARGE SCALE GENOMIC DNA]</scope>
    <source>
        <strain evidence="4 5">DSM 44710</strain>
    </source>
</reference>